<organism evidence="2">
    <name type="scientific">Fagus sylvatica</name>
    <name type="common">Beechnut</name>
    <dbReference type="NCBI Taxonomy" id="28930"/>
    <lineage>
        <taxon>Eukaryota</taxon>
        <taxon>Viridiplantae</taxon>
        <taxon>Streptophyta</taxon>
        <taxon>Embryophyta</taxon>
        <taxon>Tracheophyta</taxon>
        <taxon>Spermatophyta</taxon>
        <taxon>Magnoliopsida</taxon>
        <taxon>eudicotyledons</taxon>
        <taxon>Gunneridae</taxon>
        <taxon>Pentapetalae</taxon>
        <taxon>rosids</taxon>
        <taxon>fabids</taxon>
        <taxon>Fagales</taxon>
        <taxon>Fagaceae</taxon>
        <taxon>Fagus</taxon>
    </lineage>
</organism>
<reference evidence="2" key="1">
    <citation type="submission" date="2018-02" db="EMBL/GenBank/DDBJ databases">
        <authorList>
            <person name="Cohen D.B."/>
            <person name="Kent A.D."/>
        </authorList>
    </citation>
    <scope>NUCLEOTIDE SEQUENCE</scope>
</reference>
<evidence type="ECO:0008006" key="3">
    <source>
        <dbReference type="Google" id="ProtNLM"/>
    </source>
</evidence>
<dbReference type="PANTHER" id="PTHR11439:SF491">
    <property type="entry name" value="INTEGRASE CATALYTIC DOMAIN-CONTAINING PROTEIN"/>
    <property type="match status" value="1"/>
</dbReference>
<feature type="region of interest" description="Disordered" evidence="1">
    <location>
        <begin position="1"/>
        <end position="20"/>
    </location>
</feature>
<dbReference type="AlphaFoldDB" id="A0A2N9HBG2"/>
<feature type="compositionally biased region" description="Polar residues" evidence="1">
    <location>
        <begin position="1"/>
        <end position="11"/>
    </location>
</feature>
<accession>A0A2N9HBG2</accession>
<dbReference type="CDD" id="cd09272">
    <property type="entry name" value="RNase_HI_RT_Ty1"/>
    <property type="match status" value="1"/>
</dbReference>
<name>A0A2N9HBG2_FAGSY</name>
<sequence>MNLISTDGQRFSSKPDPSDPCPPLVVNTVKRYMANSGKEHWNAVNWIFRYLKDTAEHEILVSRQLETNSIAGYVDTDYAGEVDDKRSTTGYVFAQSRRPICWKSTLQSIVAMSTTKTAYMVVAEAVKEALWLKVLVKEFGLN</sequence>
<proteinExistence type="predicted"/>
<dbReference type="EMBL" id="OIVN01003201">
    <property type="protein sequence ID" value="SPD09472.1"/>
    <property type="molecule type" value="Genomic_DNA"/>
</dbReference>
<dbReference type="PANTHER" id="PTHR11439">
    <property type="entry name" value="GAG-POL-RELATED RETROTRANSPOSON"/>
    <property type="match status" value="1"/>
</dbReference>
<protein>
    <recommendedName>
        <fullName evidence="3">Reverse transcriptase Ty1/copia-type domain-containing protein</fullName>
    </recommendedName>
</protein>
<evidence type="ECO:0000313" key="2">
    <source>
        <dbReference type="EMBL" id="SPD09472.1"/>
    </source>
</evidence>
<gene>
    <name evidence="2" type="ORF">FSB_LOCUS37354</name>
</gene>
<evidence type="ECO:0000256" key="1">
    <source>
        <dbReference type="SAM" id="MobiDB-lite"/>
    </source>
</evidence>